<dbReference type="EMBL" id="AP018738">
    <property type="protein sequence ID" value="BBE50839.1"/>
    <property type="molecule type" value="Genomic_DNA"/>
</dbReference>
<reference evidence="2 3" key="1">
    <citation type="submission" date="2018-06" db="EMBL/GenBank/DDBJ databases">
        <title>OYT1 Genome Sequencing.</title>
        <authorList>
            <person name="Kato S."/>
            <person name="Itoh T."/>
            <person name="Ohkuma M."/>
        </authorList>
    </citation>
    <scope>NUCLEOTIDE SEQUENCE [LARGE SCALE GENOMIC DNA]</scope>
    <source>
        <strain evidence="2 3">OYT1</strain>
    </source>
</reference>
<dbReference type="Proteomes" id="UP000033070">
    <property type="component" value="Chromosome"/>
</dbReference>
<evidence type="ECO:0000313" key="3">
    <source>
        <dbReference type="Proteomes" id="UP000033070"/>
    </source>
</evidence>
<evidence type="ECO:0000256" key="1">
    <source>
        <dbReference type="SAM" id="Phobius"/>
    </source>
</evidence>
<keyword evidence="1" id="KW-0812">Transmembrane</keyword>
<name>A0A2Z6GBT2_9PROT</name>
<dbReference type="STRING" id="1188319.OYT1_01942"/>
<keyword evidence="1" id="KW-0472">Membrane</keyword>
<protein>
    <submittedName>
        <fullName evidence="2">Uncharacterized protein</fullName>
    </submittedName>
</protein>
<dbReference type="KEGG" id="fam:OYT1_ch1282"/>
<keyword evidence="3" id="KW-1185">Reference proteome</keyword>
<organism evidence="2 3">
    <name type="scientific">Ferriphaselus amnicola</name>
    <dbReference type="NCBI Taxonomy" id="1188319"/>
    <lineage>
        <taxon>Bacteria</taxon>
        <taxon>Pseudomonadati</taxon>
        <taxon>Pseudomonadota</taxon>
        <taxon>Betaproteobacteria</taxon>
        <taxon>Nitrosomonadales</taxon>
        <taxon>Gallionellaceae</taxon>
        <taxon>Ferriphaselus</taxon>
    </lineage>
</organism>
<dbReference type="AlphaFoldDB" id="A0A2Z6GBT2"/>
<accession>A0A2Z6GBT2</accession>
<proteinExistence type="predicted"/>
<evidence type="ECO:0000313" key="2">
    <source>
        <dbReference type="EMBL" id="BBE50839.1"/>
    </source>
</evidence>
<keyword evidence="1" id="KW-1133">Transmembrane helix</keyword>
<feature type="transmembrane region" description="Helical" evidence="1">
    <location>
        <begin position="29"/>
        <end position="48"/>
    </location>
</feature>
<sequence length="101" mass="11775">MSHEIDDGYIKPHHRQEVGREHWHVGKEIPLALIVVIMTQTAAGIWWLSGVSTKLDSLSSQVKEMRDERYTRNDAMRDTALVNQMLHDMDRRVTTLEARHK</sequence>
<dbReference type="RefSeq" id="WP_062627107.1">
    <property type="nucleotide sequence ID" value="NZ_AP018738.1"/>
</dbReference>
<gene>
    <name evidence="2" type="ORF">OYT1_ch1282</name>
</gene>
<dbReference type="OrthoDB" id="9832342at2"/>